<evidence type="ECO:0008006" key="4">
    <source>
        <dbReference type="Google" id="ProtNLM"/>
    </source>
</evidence>
<keyword evidence="3" id="KW-1185">Reference proteome</keyword>
<proteinExistence type="predicted"/>
<evidence type="ECO:0000256" key="1">
    <source>
        <dbReference type="SAM" id="MobiDB-lite"/>
    </source>
</evidence>
<name>A0ABS5BNY6_9BACT</name>
<organism evidence="2 3">
    <name type="scientific">Gemmata palustris</name>
    <dbReference type="NCBI Taxonomy" id="2822762"/>
    <lineage>
        <taxon>Bacteria</taxon>
        <taxon>Pseudomonadati</taxon>
        <taxon>Planctomycetota</taxon>
        <taxon>Planctomycetia</taxon>
        <taxon>Gemmatales</taxon>
        <taxon>Gemmataceae</taxon>
        <taxon>Gemmata</taxon>
    </lineage>
</organism>
<protein>
    <recommendedName>
        <fullName evidence="4">Tail fiber protein</fullName>
    </recommendedName>
</protein>
<evidence type="ECO:0000313" key="3">
    <source>
        <dbReference type="Proteomes" id="UP000676565"/>
    </source>
</evidence>
<feature type="compositionally biased region" description="Polar residues" evidence="1">
    <location>
        <begin position="14"/>
        <end position="28"/>
    </location>
</feature>
<dbReference type="EMBL" id="JAGKQQ010000001">
    <property type="protein sequence ID" value="MBP3955397.1"/>
    <property type="molecule type" value="Genomic_DNA"/>
</dbReference>
<sequence>MAISEGSITVPASTGTVTLKTQRNSVGPTDNPVHPIVNATGTIINPATAENQTTGNTALSAIQVAAARIPASPATEGKQDAGNASLASIAANTGAGIVNLTASPTVTAGAYTNGMVVGGKLSFSGAARANGGAGYIQNAFVAKATALSALFDLFVFHSDPVNSTFDDHAALSIAAADLNKLAGVIHCEDVVDCGTPRLIQMAGQAPLGFNLAASDTVLYVVPVIRGSETYASTSAVTVGLGIAQS</sequence>
<feature type="region of interest" description="Disordered" evidence="1">
    <location>
        <begin position="14"/>
        <end position="34"/>
    </location>
</feature>
<dbReference type="Proteomes" id="UP000676565">
    <property type="component" value="Unassembled WGS sequence"/>
</dbReference>
<reference evidence="2 3" key="1">
    <citation type="submission" date="2021-04" db="EMBL/GenBank/DDBJ databases">
        <authorList>
            <person name="Ivanova A."/>
        </authorList>
    </citation>
    <scope>NUCLEOTIDE SEQUENCE [LARGE SCALE GENOMIC DNA]</scope>
    <source>
        <strain evidence="2 3">G18</strain>
    </source>
</reference>
<comment type="caution">
    <text evidence="2">The sequence shown here is derived from an EMBL/GenBank/DDBJ whole genome shotgun (WGS) entry which is preliminary data.</text>
</comment>
<accession>A0ABS5BNY6</accession>
<gene>
    <name evidence="2" type="ORF">J8F10_08900</name>
</gene>
<evidence type="ECO:0000313" key="2">
    <source>
        <dbReference type="EMBL" id="MBP3955397.1"/>
    </source>
</evidence>
<dbReference type="RefSeq" id="WP_210653479.1">
    <property type="nucleotide sequence ID" value="NZ_JAGKQQ010000001.1"/>
</dbReference>